<protein>
    <submittedName>
        <fullName evidence="1">Uncharacterized protein</fullName>
    </submittedName>
</protein>
<gene>
    <name evidence="1" type="ORF">QAD02_020753</name>
</gene>
<proteinExistence type="predicted"/>
<keyword evidence="2" id="KW-1185">Reference proteome</keyword>
<evidence type="ECO:0000313" key="1">
    <source>
        <dbReference type="EMBL" id="KAJ8684960.1"/>
    </source>
</evidence>
<dbReference type="Proteomes" id="UP001239111">
    <property type="component" value="Chromosome 1"/>
</dbReference>
<comment type="caution">
    <text evidence="1">The sequence shown here is derived from an EMBL/GenBank/DDBJ whole genome shotgun (WGS) entry which is preliminary data.</text>
</comment>
<accession>A0ACC2PT34</accession>
<reference evidence="1" key="1">
    <citation type="submission" date="2023-04" db="EMBL/GenBank/DDBJ databases">
        <title>A chromosome-level genome assembly of the parasitoid wasp Eretmocerus hayati.</title>
        <authorList>
            <person name="Zhong Y."/>
            <person name="Liu S."/>
            <person name="Liu Y."/>
        </authorList>
    </citation>
    <scope>NUCLEOTIDE SEQUENCE</scope>
    <source>
        <strain evidence="1">ZJU_SS_LIU_2023</strain>
    </source>
</reference>
<dbReference type="EMBL" id="CM056741">
    <property type="protein sequence ID" value="KAJ8684960.1"/>
    <property type="molecule type" value="Genomic_DNA"/>
</dbReference>
<organism evidence="1 2">
    <name type="scientific">Eretmocerus hayati</name>
    <dbReference type="NCBI Taxonomy" id="131215"/>
    <lineage>
        <taxon>Eukaryota</taxon>
        <taxon>Metazoa</taxon>
        <taxon>Ecdysozoa</taxon>
        <taxon>Arthropoda</taxon>
        <taxon>Hexapoda</taxon>
        <taxon>Insecta</taxon>
        <taxon>Pterygota</taxon>
        <taxon>Neoptera</taxon>
        <taxon>Endopterygota</taxon>
        <taxon>Hymenoptera</taxon>
        <taxon>Apocrita</taxon>
        <taxon>Proctotrupomorpha</taxon>
        <taxon>Chalcidoidea</taxon>
        <taxon>Aphelinidae</taxon>
        <taxon>Aphelininae</taxon>
        <taxon>Eretmocerus</taxon>
    </lineage>
</organism>
<evidence type="ECO:0000313" key="2">
    <source>
        <dbReference type="Proteomes" id="UP001239111"/>
    </source>
</evidence>
<sequence>MSDHIPKISDDVGNSNLRVLDTDNAGMRSQLAVHGFSVKPVPVASMSPPRSRPQAMPPPPSLPLAGEEEESKVEKTLEKIDTTPSKALGAGEVKSLLRDVEPPAELQLIFQDNLADFIASAYGHSNLFELASPYTDTIPSLVQQVKSAHSQVTHSNLKNRMNKIVKRLTIDEDSTSQENRDSGLSATEEFQSDAKVPSQCDG</sequence>
<name>A0ACC2PT34_9HYME</name>